<accession>A0AA88UAL5</accession>
<proteinExistence type="predicted"/>
<dbReference type="InterPro" id="IPR006501">
    <property type="entry name" value="Pectinesterase_inhib_dom"/>
</dbReference>
<dbReference type="Proteomes" id="UP001187471">
    <property type="component" value="Unassembled WGS sequence"/>
</dbReference>
<comment type="caution">
    <text evidence="3">The sequence shown here is derived from an EMBL/GenBank/DDBJ whole genome shotgun (WGS) entry which is preliminary data.</text>
</comment>
<feature type="signal peptide" evidence="1">
    <location>
        <begin position="1"/>
        <end position="28"/>
    </location>
</feature>
<dbReference type="AlphaFoldDB" id="A0AA88UAL5"/>
<organism evidence="3 4">
    <name type="scientific">Escallonia rubra</name>
    <dbReference type="NCBI Taxonomy" id="112253"/>
    <lineage>
        <taxon>Eukaryota</taxon>
        <taxon>Viridiplantae</taxon>
        <taxon>Streptophyta</taxon>
        <taxon>Embryophyta</taxon>
        <taxon>Tracheophyta</taxon>
        <taxon>Spermatophyta</taxon>
        <taxon>Magnoliopsida</taxon>
        <taxon>eudicotyledons</taxon>
        <taxon>Gunneridae</taxon>
        <taxon>Pentapetalae</taxon>
        <taxon>asterids</taxon>
        <taxon>campanulids</taxon>
        <taxon>Escalloniales</taxon>
        <taxon>Escalloniaceae</taxon>
        <taxon>Escallonia</taxon>
    </lineage>
</organism>
<dbReference type="GO" id="GO:0004857">
    <property type="term" value="F:enzyme inhibitor activity"/>
    <property type="evidence" value="ECO:0007669"/>
    <property type="project" value="InterPro"/>
</dbReference>
<dbReference type="SMART" id="SM00856">
    <property type="entry name" value="PMEI"/>
    <property type="match status" value="1"/>
</dbReference>
<dbReference type="InterPro" id="IPR035513">
    <property type="entry name" value="Invertase/methylesterase_inhib"/>
</dbReference>
<name>A0AA88UAL5_9ASTE</name>
<dbReference type="Gene3D" id="1.20.140.40">
    <property type="entry name" value="Invertase/pectin methylesterase inhibitor family protein"/>
    <property type="match status" value="1"/>
</dbReference>
<evidence type="ECO:0000259" key="2">
    <source>
        <dbReference type="SMART" id="SM00856"/>
    </source>
</evidence>
<evidence type="ECO:0000256" key="1">
    <source>
        <dbReference type="SAM" id="SignalP"/>
    </source>
</evidence>
<dbReference type="EMBL" id="JAVXUO010001982">
    <property type="protein sequence ID" value="KAK2977474.1"/>
    <property type="molecule type" value="Genomic_DNA"/>
</dbReference>
<dbReference type="Pfam" id="PF04043">
    <property type="entry name" value="PMEI"/>
    <property type="match status" value="1"/>
</dbReference>
<feature type="domain" description="Pectinesterase inhibitor" evidence="2">
    <location>
        <begin position="25"/>
        <end position="163"/>
    </location>
</feature>
<gene>
    <name evidence="3" type="ORF">RJ640_016102</name>
</gene>
<dbReference type="SUPFAM" id="SSF101148">
    <property type="entry name" value="Plant invertase/pectin methylesterase inhibitor"/>
    <property type="match status" value="1"/>
</dbReference>
<reference evidence="3" key="1">
    <citation type="submission" date="2022-12" db="EMBL/GenBank/DDBJ databases">
        <title>Draft genome assemblies for two species of Escallonia (Escalloniales).</title>
        <authorList>
            <person name="Chanderbali A."/>
            <person name="Dervinis C."/>
            <person name="Anghel I."/>
            <person name="Soltis D."/>
            <person name="Soltis P."/>
            <person name="Zapata F."/>
        </authorList>
    </citation>
    <scope>NUCLEOTIDE SEQUENCE</scope>
    <source>
        <strain evidence="3">UCBG92.1500</strain>
        <tissue evidence="3">Leaf</tissue>
    </source>
</reference>
<evidence type="ECO:0000313" key="4">
    <source>
        <dbReference type="Proteomes" id="UP001187471"/>
    </source>
</evidence>
<sequence>MAFGNYKSFSLAFLAVVALAFASNAAEAQVNPFCHTATDKALCTSMVKGAKTQKEATVNAINFTLEKAKLMKPVVDGLMGTLPKLLALVSKDSLVQTCNENYESLVDDLEGAIEDIKTGDKFNSVPTKLSAVGLTDCADSLKDFNVVSPLGKLNDEINNYAIPLHANMAMKILFRVVVLIGLRFPSET</sequence>
<keyword evidence="1" id="KW-0732">Signal</keyword>
<protein>
    <recommendedName>
        <fullName evidence="2">Pectinesterase inhibitor domain-containing protein</fullName>
    </recommendedName>
</protein>
<evidence type="ECO:0000313" key="3">
    <source>
        <dbReference type="EMBL" id="KAK2977474.1"/>
    </source>
</evidence>
<keyword evidence="4" id="KW-1185">Reference proteome</keyword>
<feature type="chain" id="PRO_5041700585" description="Pectinesterase inhibitor domain-containing protein" evidence="1">
    <location>
        <begin position="29"/>
        <end position="188"/>
    </location>
</feature>